<dbReference type="InterPro" id="IPR036397">
    <property type="entry name" value="RNaseH_sf"/>
</dbReference>
<evidence type="ECO:0000256" key="2">
    <source>
        <dbReference type="ARBA" id="ARBA00005300"/>
    </source>
</evidence>
<dbReference type="Pfam" id="PF00075">
    <property type="entry name" value="RNase_H"/>
    <property type="match status" value="1"/>
</dbReference>
<evidence type="ECO:0000259" key="8">
    <source>
        <dbReference type="PROSITE" id="PS50879"/>
    </source>
</evidence>
<keyword evidence="5" id="KW-0479">Metal-binding</keyword>
<dbReference type="KEGG" id="daw:HS1_000893"/>
<organism evidence="9 10">
    <name type="scientific">Desulfofervidus auxilii</name>
    <dbReference type="NCBI Taxonomy" id="1621989"/>
    <lineage>
        <taxon>Bacteria</taxon>
        <taxon>Pseudomonadati</taxon>
        <taxon>Thermodesulfobacteriota</taxon>
        <taxon>Candidatus Desulfofervidia</taxon>
        <taxon>Candidatus Desulfofervidales</taxon>
        <taxon>Candidatus Desulfofervidaceae</taxon>
        <taxon>Candidatus Desulfofervidus</taxon>
    </lineage>
</organism>
<dbReference type="GO" id="GO:0003676">
    <property type="term" value="F:nucleic acid binding"/>
    <property type="evidence" value="ECO:0007669"/>
    <property type="project" value="InterPro"/>
</dbReference>
<evidence type="ECO:0000256" key="7">
    <source>
        <dbReference type="ARBA" id="ARBA00022801"/>
    </source>
</evidence>
<accession>A0A7U4QJW1</accession>
<keyword evidence="6" id="KW-0255">Endonuclease</keyword>
<dbReference type="SUPFAM" id="SSF53098">
    <property type="entry name" value="Ribonuclease H-like"/>
    <property type="match status" value="1"/>
</dbReference>
<name>A0A7U4QJW1_DESA2</name>
<dbReference type="InterPro" id="IPR002156">
    <property type="entry name" value="RNaseH_domain"/>
</dbReference>
<evidence type="ECO:0000313" key="9">
    <source>
        <dbReference type="EMBL" id="AMM40697.1"/>
    </source>
</evidence>
<dbReference type="EMBL" id="CP013015">
    <property type="protein sequence ID" value="AMM40697.1"/>
    <property type="molecule type" value="Genomic_DNA"/>
</dbReference>
<evidence type="ECO:0000256" key="4">
    <source>
        <dbReference type="ARBA" id="ARBA00022722"/>
    </source>
</evidence>
<proteinExistence type="inferred from homology"/>
<comment type="similarity">
    <text evidence="2">Belongs to the RNase H family.</text>
</comment>
<keyword evidence="10" id="KW-1185">Reference proteome</keyword>
<reference evidence="9 10" key="1">
    <citation type="submission" date="2015-10" db="EMBL/GenBank/DDBJ databases">
        <title>Candidatus Desulfofervidus auxilii, a hydrogenotrophic sulfate-reducing bacterium involved in the thermophilic anaerobic oxidation of methane.</title>
        <authorList>
            <person name="Krukenberg V."/>
            <person name="Richter M."/>
            <person name="Wegener G."/>
        </authorList>
    </citation>
    <scope>NUCLEOTIDE SEQUENCE [LARGE SCALE GENOMIC DNA]</scope>
    <source>
        <strain evidence="9 10">HS1</strain>
    </source>
</reference>
<dbReference type="InterPro" id="IPR050092">
    <property type="entry name" value="RNase_H"/>
</dbReference>
<evidence type="ECO:0000256" key="3">
    <source>
        <dbReference type="ARBA" id="ARBA00012180"/>
    </source>
</evidence>
<evidence type="ECO:0000313" key="10">
    <source>
        <dbReference type="Proteomes" id="UP000070560"/>
    </source>
</evidence>
<keyword evidence="4" id="KW-0540">Nuclease</keyword>
<dbReference type="InterPro" id="IPR012337">
    <property type="entry name" value="RNaseH-like_sf"/>
</dbReference>
<sequence>MFKVTIYTDGACIGNPGPMGIGFILQCNGHQLKVARYIGEGTNNVAELTAVIEAFKAIKNKKVHAVLHTDSQLVYGFLKGTSKARALRHYAEEMKKLAAEFGKLEVVKVTAHADDTMNNTVDKLARKAAKTKKSFEERNKPRLTMSDAFFPWKLYINNTLTDEANSLEDVRKILSREGLKLAARGAEIKFVDTLDYTVLKIENGIFVWPEELKGKRYV</sequence>
<evidence type="ECO:0000256" key="5">
    <source>
        <dbReference type="ARBA" id="ARBA00022723"/>
    </source>
</evidence>
<evidence type="ECO:0000256" key="1">
    <source>
        <dbReference type="ARBA" id="ARBA00000077"/>
    </source>
</evidence>
<dbReference type="RefSeq" id="WP_066061529.1">
    <property type="nucleotide sequence ID" value="NZ_CP013015.1"/>
</dbReference>
<comment type="catalytic activity">
    <reaction evidence="1">
        <text>Endonucleolytic cleavage to 5'-phosphomonoester.</text>
        <dbReference type="EC" id="3.1.26.4"/>
    </reaction>
</comment>
<dbReference type="EC" id="3.1.26.4" evidence="3"/>
<keyword evidence="7 9" id="KW-0378">Hydrolase</keyword>
<dbReference type="Proteomes" id="UP000070560">
    <property type="component" value="Chromosome"/>
</dbReference>
<dbReference type="PANTHER" id="PTHR10642">
    <property type="entry name" value="RIBONUCLEASE H1"/>
    <property type="match status" value="1"/>
</dbReference>
<dbReference type="GO" id="GO:0043137">
    <property type="term" value="P:DNA replication, removal of RNA primer"/>
    <property type="evidence" value="ECO:0007669"/>
    <property type="project" value="TreeGrafter"/>
</dbReference>
<dbReference type="AlphaFoldDB" id="A0A7U4QJW1"/>
<dbReference type="GO" id="GO:0004523">
    <property type="term" value="F:RNA-DNA hybrid ribonuclease activity"/>
    <property type="evidence" value="ECO:0007669"/>
    <property type="project" value="UniProtKB-EC"/>
</dbReference>
<evidence type="ECO:0000256" key="6">
    <source>
        <dbReference type="ARBA" id="ARBA00022759"/>
    </source>
</evidence>
<protein>
    <recommendedName>
        <fullName evidence="3">ribonuclease H</fullName>
        <ecNumber evidence="3">3.1.26.4</ecNumber>
    </recommendedName>
</protein>
<dbReference type="PANTHER" id="PTHR10642:SF26">
    <property type="entry name" value="RIBONUCLEASE H1"/>
    <property type="match status" value="1"/>
</dbReference>
<dbReference type="Gene3D" id="3.30.420.10">
    <property type="entry name" value="Ribonuclease H-like superfamily/Ribonuclease H"/>
    <property type="match status" value="1"/>
</dbReference>
<dbReference type="GO" id="GO:0046872">
    <property type="term" value="F:metal ion binding"/>
    <property type="evidence" value="ECO:0007669"/>
    <property type="project" value="UniProtKB-KW"/>
</dbReference>
<feature type="domain" description="RNase H type-1" evidence="8">
    <location>
        <begin position="1"/>
        <end position="130"/>
    </location>
</feature>
<dbReference type="PROSITE" id="PS50879">
    <property type="entry name" value="RNASE_H_1"/>
    <property type="match status" value="1"/>
</dbReference>
<gene>
    <name evidence="9" type="ORF">HS1_000893</name>
</gene>